<sequence>MGGMGGMAMALLLLLLFAGQAQAQSKGVDQLLSSLGTGNDAIVATVMNDQLKNLTHAFSLQMGKELHYCIKDTGPTKTSLHCC</sequence>
<organism evidence="2 3">
    <name type="scientific">Leersia perrieri</name>
    <dbReference type="NCBI Taxonomy" id="77586"/>
    <lineage>
        <taxon>Eukaryota</taxon>
        <taxon>Viridiplantae</taxon>
        <taxon>Streptophyta</taxon>
        <taxon>Embryophyta</taxon>
        <taxon>Tracheophyta</taxon>
        <taxon>Spermatophyta</taxon>
        <taxon>Magnoliopsida</taxon>
        <taxon>Liliopsida</taxon>
        <taxon>Poales</taxon>
        <taxon>Poaceae</taxon>
        <taxon>BOP clade</taxon>
        <taxon>Oryzoideae</taxon>
        <taxon>Oryzeae</taxon>
        <taxon>Oryzinae</taxon>
        <taxon>Leersia</taxon>
    </lineage>
</organism>
<evidence type="ECO:0000256" key="1">
    <source>
        <dbReference type="SAM" id="SignalP"/>
    </source>
</evidence>
<dbReference type="Gramene" id="LPERR06G23790.4">
    <property type="protein sequence ID" value="LPERR06G23790.4"/>
    <property type="gene ID" value="LPERR06G23790"/>
</dbReference>
<accession>A0A0D9WUG1</accession>
<protein>
    <submittedName>
        <fullName evidence="2">Uncharacterized protein</fullName>
    </submittedName>
</protein>
<keyword evidence="1" id="KW-0732">Signal</keyword>
<dbReference type="AlphaFoldDB" id="A0A0D9WUG1"/>
<proteinExistence type="predicted"/>
<dbReference type="EnsemblPlants" id="LPERR06G23790.4">
    <property type="protein sequence ID" value="LPERR06G23790.4"/>
    <property type="gene ID" value="LPERR06G23790"/>
</dbReference>
<dbReference type="HOGENOM" id="CLU_2545928_0_0_1"/>
<reference evidence="3" key="2">
    <citation type="submission" date="2013-12" db="EMBL/GenBank/DDBJ databases">
        <authorList>
            <person name="Yu Y."/>
            <person name="Lee S."/>
            <person name="de Baynast K."/>
            <person name="Wissotski M."/>
            <person name="Liu L."/>
            <person name="Talag J."/>
            <person name="Goicoechea J."/>
            <person name="Angelova A."/>
            <person name="Jetty R."/>
            <person name="Kudrna D."/>
            <person name="Golser W."/>
            <person name="Rivera L."/>
            <person name="Zhang J."/>
            <person name="Wing R."/>
        </authorList>
    </citation>
    <scope>NUCLEOTIDE SEQUENCE</scope>
</reference>
<reference evidence="2" key="3">
    <citation type="submission" date="2015-04" db="UniProtKB">
        <authorList>
            <consortium name="EnsemblPlants"/>
        </authorList>
    </citation>
    <scope>IDENTIFICATION</scope>
</reference>
<feature type="signal peptide" evidence="1">
    <location>
        <begin position="1"/>
        <end position="23"/>
    </location>
</feature>
<feature type="chain" id="PRO_5002349086" evidence="1">
    <location>
        <begin position="24"/>
        <end position="83"/>
    </location>
</feature>
<reference evidence="2 3" key="1">
    <citation type="submission" date="2012-08" db="EMBL/GenBank/DDBJ databases">
        <title>Oryza genome evolution.</title>
        <authorList>
            <person name="Wing R.A."/>
        </authorList>
    </citation>
    <scope>NUCLEOTIDE SEQUENCE</scope>
</reference>
<name>A0A0D9WUG1_9ORYZ</name>
<dbReference type="Proteomes" id="UP000032180">
    <property type="component" value="Chromosome 6"/>
</dbReference>
<evidence type="ECO:0000313" key="3">
    <source>
        <dbReference type="Proteomes" id="UP000032180"/>
    </source>
</evidence>
<evidence type="ECO:0000313" key="2">
    <source>
        <dbReference type="EnsemblPlants" id="LPERR06G23790.4"/>
    </source>
</evidence>
<keyword evidence="3" id="KW-1185">Reference proteome</keyword>